<protein>
    <submittedName>
        <fullName evidence="1">Uncharacterized protein</fullName>
    </submittedName>
</protein>
<dbReference type="RefSeq" id="WP_184551966.1">
    <property type="nucleotide sequence ID" value="NZ_JACHKS010000001.1"/>
</dbReference>
<reference evidence="1 2" key="1">
    <citation type="submission" date="2020-08" db="EMBL/GenBank/DDBJ databases">
        <title>Functional genomics of gut bacteria from endangered species of beetles.</title>
        <authorList>
            <person name="Carlos-Shanley C."/>
        </authorList>
    </citation>
    <scope>NUCLEOTIDE SEQUENCE [LARGE SCALE GENOMIC DNA]</scope>
    <source>
        <strain evidence="1 2">S00068</strain>
    </source>
</reference>
<gene>
    <name evidence="1" type="ORF">HNP24_000025</name>
</gene>
<accession>A0ABR6PTP7</accession>
<organism evidence="1 2">
    <name type="scientific">Chryseobacterium sediminis</name>
    <dbReference type="NCBI Taxonomy" id="1679494"/>
    <lineage>
        <taxon>Bacteria</taxon>
        <taxon>Pseudomonadati</taxon>
        <taxon>Bacteroidota</taxon>
        <taxon>Flavobacteriia</taxon>
        <taxon>Flavobacteriales</taxon>
        <taxon>Weeksellaceae</taxon>
        <taxon>Chryseobacterium group</taxon>
        <taxon>Chryseobacterium</taxon>
    </lineage>
</organism>
<evidence type="ECO:0000313" key="1">
    <source>
        <dbReference type="EMBL" id="MBB6329075.1"/>
    </source>
</evidence>
<dbReference type="EMBL" id="JACHKS010000001">
    <property type="protein sequence ID" value="MBB6329075.1"/>
    <property type="molecule type" value="Genomic_DNA"/>
</dbReference>
<comment type="caution">
    <text evidence="1">The sequence shown here is derived from an EMBL/GenBank/DDBJ whole genome shotgun (WGS) entry which is preliminary data.</text>
</comment>
<keyword evidence="2" id="KW-1185">Reference proteome</keyword>
<dbReference type="Proteomes" id="UP000587367">
    <property type="component" value="Unassembled WGS sequence"/>
</dbReference>
<evidence type="ECO:0000313" key="2">
    <source>
        <dbReference type="Proteomes" id="UP000587367"/>
    </source>
</evidence>
<name>A0ABR6PTP7_9FLAO</name>
<sequence length="118" mass="13669">MYDIFLKDIETIFNLNKLKNDLLEYLDGDNEVLSSHEINGNIKANVLEENDVLTLGSVEIIKKYEGQNFLPYKINLIIGNYKGSLGVVLVEKFIAEMFYDFNYELITIDFIHNIDVKN</sequence>
<proteinExistence type="predicted"/>